<dbReference type="Proteomes" id="UP000271700">
    <property type="component" value="Unassembled WGS sequence"/>
</dbReference>
<name>A0A497Z5V5_9RHOB</name>
<comment type="caution">
    <text evidence="1">The sequence shown here is derived from an EMBL/GenBank/DDBJ whole genome shotgun (WGS) entry which is preliminary data.</text>
</comment>
<gene>
    <name evidence="1" type="ORF">CLV75_3977</name>
</gene>
<protein>
    <submittedName>
        <fullName evidence="1">Uncharacterized protein</fullName>
    </submittedName>
</protein>
<reference evidence="1 2" key="1">
    <citation type="submission" date="2018-10" db="EMBL/GenBank/DDBJ databases">
        <title>Genomic Encyclopedia of Archaeal and Bacterial Type Strains, Phase II (KMG-II): from individual species to whole genera.</title>
        <authorList>
            <person name="Goeker M."/>
        </authorList>
    </citation>
    <scope>NUCLEOTIDE SEQUENCE [LARGE SCALE GENOMIC DNA]</scope>
    <source>
        <strain evidence="1 2">DSM 29317</strain>
    </source>
</reference>
<evidence type="ECO:0000313" key="1">
    <source>
        <dbReference type="EMBL" id="RLJ98856.1"/>
    </source>
</evidence>
<proteinExistence type="predicted"/>
<keyword evidence="2" id="KW-1185">Reference proteome</keyword>
<organism evidence="1 2">
    <name type="scientific">Ruegeria conchae</name>
    <dbReference type="NCBI Taxonomy" id="981384"/>
    <lineage>
        <taxon>Bacteria</taxon>
        <taxon>Pseudomonadati</taxon>
        <taxon>Pseudomonadota</taxon>
        <taxon>Alphaproteobacteria</taxon>
        <taxon>Rhodobacterales</taxon>
        <taxon>Roseobacteraceae</taxon>
        <taxon>Ruegeria</taxon>
    </lineage>
</organism>
<dbReference type="AlphaFoldDB" id="A0A497Z5V5"/>
<accession>A0A497Z5V5</accession>
<sequence length="36" mass="3949">MPGNNIKVINKKDSHSRLAAPLELLTDWSDIAISLS</sequence>
<evidence type="ECO:0000313" key="2">
    <source>
        <dbReference type="Proteomes" id="UP000271700"/>
    </source>
</evidence>
<dbReference type="EMBL" id="RCCT01000008">
    <property type="protein sequence ID" value="RLJ98856.1"/>
    <property type="molecule type" value="Genomic_DNA"/>
</dbReference>
<dbReference type="STRING" id="981384.GCA_000192475_03872"/>